<accession>A0ABV3TCN7</accession>
<proteinExistence type="predicted"/>
<keyword evidence="2" id="KW-1185">Reference proteome</keyword>
<dbReference type="InterPro" id="IPR029044">
    <property type="entry name" value="Nucleotide-diphossugar_trans"/>
</dbReference>
<dbReference type="RefSeq" id="WP_367959300.1">
    <property type="nucleotide sequence ID" value="NZ_JBAKFK010000003.1"/>
</dbReference>
<evidence type="ECO:0000313" key="2">
    <source>
        <dbReference type="Proteomes" id="UP001556709"/>
    </source>
</evidence>
<organism evidence="1 2">
    <name type="scientific">Spiribacter pallidus</name>
    <dbReference type="NCBI Taxonomy" id="1987936"/>
    <lineage>
        <taxon>Bacteria</taxon>
        <taxon>Pseudomonadati</taxon>
        <taxon>Pseudomonadota</taxon>
        <taxon>Gammaproteobacteria</taxon>
        <taxon>Chromatiales</taxon>
        <taxon>Ectothiorhodospiraceae</taxon>
        <taxon>Spiribacter</taxon>
    </lineage>
</organism>
<protein>
    <recommendedName>
        <fullName evidence="3">Glycosyltransferase</fullName>
    </recommendedName>
</protein>
<dbReference type="SUPFAM" id="SSF53448">
    <property type="entry name" value="Nucleotide-diphospho-sugar transferases"/>
    <property type="match status" value="1"/>
</dbReference>
<name>A0ABV3TCN7_9GAMM</name>
<dbReference type="Proteomes" id="UP001556709">
    <property type="component" value="Unassembled WGS sequence"/>
</dbReference>
<gene>
    <name evidence="1" type="ORF">V6X73_06610</name>
</gene>
<reference evidence="1 2" key="1">
    <citation type="submission" date="2024-02" db="EMBL/GenBank/DDBJ databases">
        <title>New especies of Spiribacter isolated from saline water.</title>
        <authorList>
            <person name="Leon M.J."/>
            <person name="De La Haba R."/>
            <person name="Sanchez-Porro C."/>
            <person name="Ventosa A."/>
        </authorList>
    </citation>
    <scope>NUCLEOTIDE SEQUENCE [LARGE SCALE GENOMIC DNA]</scope>
    <source>
        <strain evidence="2">ag22IC6-390</strain>
    </source>
</reference>
<evidence type="ECO:0000313" key="1">
    <source>
        <dbReference type="EMBL" id="MEX0469391.1"/>
    </source>
</evidence>
<dbReference type="EMBL" id="JBAKFM010000003">
    <property type="protein sequence ID" value="MEX0469391.1"/>
    <property type="molecule type" value="Genomic_DNA"/>
</dbReference>
<evidence type="ECO:0008006" key="3">
    <source>
        <dbReference type="Google" id="ProtNLM"/>
    </source>
</evidence>
<sequence length="232" mass="27032">MRQNDIPVFIPVRDRLEPLKQLLSWLTQSGHSDIWLVDNASTYPPLVEFLQKCSFSVVFTGKNLGHRAPWLSGVIQRHASDRPYVLTDPDVVPSEECPSDAALYLLKLLQKYPDVSKAGLGLRIDDLPRRYPLREEVMKWESQFWRTEREAGVFEADIDTTFAVYRPYDGLQSHHPCLRTDFPYVARHLPWYQDPNDLSEEDHYYRSHASSAISNWDRGRVAAWKERLMQSD</sequence>
<comment type="caution">
    <text evidence="1">The sequence shown here is derived from an EMBL/GenBank/DDBJ whole genome shotgun (WGS) entry which is preliminary data.</text>
</comment>